<proteinExistence type="predicted"/>
<feature type="region of interest" description="Disordered" evidence="1">
    <location>
        <begin position="56"/>
        <end position="78"/>
    </location>
</feature>
<gene>
    <name evidence="2" type="ORF">PR048_008577</name>
</gene>
<dbReference type="Proteomes" id="UP001159363">
    <property type="component" value="Chromosome 3"/>
</dbReference>
<accession>A0ABQ9HXI5</accession>
<evidence type="ECO:0000313" key="3">
    <source>
        <dbReference type="Proteomes" id="UP001159363"/>
    </source>
</evidence>
<evidence type="ECO:0000256" key="1">
    <source>
        <dbReference type="SAM" id="MobiDB-lite"/>
    </source>
</evidence>
<organism evidence="2 3">
    <name type="scientific">Dryococelus australis</name>
    <dbReference type="NCBI Taxonomy" id="614101"/>
    <lineage>
        <taxon>Eukaryota</taxon>
        <taxon>Metazoa</taxon>
        <taxon>Ecdysozoa</taxon>
        <taxon>Arthropoda</taxon>
        <taxon>Hexapoda</taxon>
        <taxon>Insecta</taxon>
        <taxon>Pterygota</taxon>
        <taxon>Neoptera</taxon>
        <taxon>Polyneoptera</taxon>
        <taxon>Phasmatodea</taxon>
        <taxon>Verophasmatodea</taxon>
        <taxon>Anareolatae</taxon>
        <taxon>Phasmatidae</taxon>
        <taxon>Eurycanthinae</taxon>
        <taxon>Dryococelus</taxon>
    </lineage>
</organism>
<sequence>MNHIISQPLPMRVKVKAAKLKDVDSLLKNNFCDPWHENEALKFYKDIIDSESDIAEDAAEESDTVEHGDEDDELDLRV</sequence>
<protein>
    <submittedName>
        <fullName evidence="2">Uncharacterized protein</fullName>
    </submittedName>
</protein>
<name>A0ABQ9HXI5_9NEOP</name>
<comment type="caution">
    <text evidence="2">The sequence shown here is derived from an EMBL/GenBank/DDBJ whole genome shotgun (WGS) entry which is preliminary data.</text>
</comment>
<keyword evidence="3" id="KW-1185">Reference proteome</keyword>
<evidence type="ECO:0000313" key="2">
    <source>
        <dbReference type="EMBL" id="KAJ8889083.1"/>
    </source>
</evidence>
<reference evidence="2 3" key="1">
    <citation type="submission" date="2023-02" db="EMBL/GenBank/DDBJ databases">
        <title>LHISI_Scaffold_Assembly.</title>
        <authorList>
            <person name="Stuart O.P."/>
            <person name="Cleave R."/>
            <person name="Magrath M.J.L."/>
            <person name="Mikheyev A.S."/>
        </authorList>
    </citation>
    <scope>NUCLEOTIDE SEQUENCE [LARGE SCALE GENOMIC DNA]</scope>
    <source>
        <strain evidence="2">Daus_M_001</strain>
        <tissue evidence="2">Leg muscle</tissue>
    </source>
</reference>
<dbReference type="EMBL" id="JARBHB010000003">
    <property type="protein sequence ID" value="KAJ8889083.1"/>
    <property type="molecule type" value="Genomic_DNA"/>
</dbReference>